<evidence type="ECO:0000313" key="3">
    <source>
        <dbReference type="EMBL" id="RUS75022.1"/>
    </source>
</evidence>
<dbReference type="Proteomes" id="UP000271974">
    <property type="component" value="Unassembled WGS sequence"/>
</dbReference>
<dbReference type="Gene3D" id="3.30.710.10">
    <property type="entry name" value="Potassium Channel Kv1.1, Chain A"/>
    <property type="match status" value="1"/>
</dbReference>
<reference evidence="3 4" key="1">
    <citation type="submission" date="2019-01" db="EMBL/GenBank/DDBJ databases">
        <title>A draft genome assembly of the solar-powered sea slug Elysia chlorotica.</title>
        <authorList>
            <person name="Cai H."/>
            <person name="Li Q."/>
            <person name="Fang X."/>
            <person name="Li J."/>
            <person name="Curtis N.E."/>
            <person name="Altenburger A."/>
            <person name="Shibata T."/>
            <person name="Feng M."/>
            <person name="Maeda T."/>
            <person name="Schwartz J.A."/>
            <person name="Shigenobu S."/>
            <person name="Lundholm N."/>
            <person name="Nishiyama T."/>
            <person name="Yang H."/>
            <person name="Hasebe M."/>
            <person name="Li S."/>
            <person name="Pierce S.K."/>
            <person name="Wang J."/>
        </authorList>
    </citation>
    <scope>NUCLEOTIDE SEQUENCE [LARGE SCALE GENOMIC DNA]</scope>
    <source>
        <strain evidence="3">EC2010</strain>
        <tissue evidence="3">Whole organism of an adult</tissue>
    </source>
</reference>
<evidence type="ECO:0000313" key="4">
    <source>
        <dbReference type="Proteomes" id="UP000271974"/>
    </source>
</evidence>
<evidence type="ECO:0000256" key="1">
    <source>
        <dbReference type="SAM" id="MobiDB-lite"/>
    </source>
</evidence>
<organism evidence="3 4">
    <name type="scientific">Elysia chlorotica</name>
    <name type="common">Eastern emerald elysia</name>
    <name type="synonym">Sea slug</name>
    <dbReference type="NCBI Taxonomy" id="188477"/>
    <lineage>
        <taxon>Eukaryota</taxon>
        <taxon>Metazoa</taxon>
        <taxon>Spiralia</taxon>
        <taxon>Lophotrochozoa</taxon>
        <taxon>Mollusca</taxon>
        <taxon>Gastropoda</taxon>
        <taxon>Heterobranchia</taxon>
        <taxon>Euthyneura</taxon>
        <taxon>Panpulmonata</taxon>
        <taxon>Sacoglossa</taxon>
        <taxon>Placobranchoidea</taxon>
        <taxon>Plakobranchidae</taxon>
        <taxon>Elysia</taxon>
    </lineage>
</organism>
<dbReference type="EMBL" id="RQTK01000777">
    <property type="protein sequence ID" value="RUS75022.1"/>
    <property type="molecule type" value="Genomic_DNA"/>
</dbReference>
<dbReference type="Pfam" id="PF00651">
    <property type="entry name" value="BTB"/>
    <property type="match status" value="1"/>
</dbReference>
<proteinExistence type="predicted"/>
<dbReference type="OrthoDB" id="45365at2759"/>
<evidence type="ECO:0000259" key="2">
    <source>
        <dbReference type="Pfam" id="PF00651"/>
    </source>
</evidence>
<feature type="non-terminal residue" evidence="3">
    <location>
        <position position="410"/>
    </location>
</feature>
<accession>A0A433T0D7</accession>
<feature type="domain" description="BTB" evidence="2">
    <location>
        <begin position="240"/>
        <end position="314"/>
    </location>
</feature>
<gene>
    <name evidence="3" type="ORF">EGW08_017203</name>
</gene>
<dbReference type="AlphaFoldDB" id="A0A433T0D7"/>
<dbReference type="SUPFAM" id="SSF54695">
    <property type="entry name" value="POZ domain"/>
    <property type="match status" value="1"/>
</dbReference>
<protein>
    <recommendedName>
        <fullName evidence="2">BTB domain-containing protein</fullName>
    </recommendedName>
</protein>
<sequence length="410" mass="45495">MLPSQTVQDLAHLAMESETCTDVTDDAGSDGEWDMSEHNVSRDRSEHTVSGDRSEHTVSGDRSEHNVSRDRSEHNDSRDRSEHNVSRDRSEHNVSRDRSEHTVSGDRSEHNVSGDRSEHNDSGDRSEHNVSQDRSEHNVSRDMSEHNVSRDMSERNVSGDKSEHNASGDRSEHSAISISTGLVSHGQSSRNSSKPSSLPSFEYMINNNLYSDVSILVAQNGCRGQDSCSSSSNTRDMRTTTVRAHKVILHVQCLELLNLCEGDCIDLSDYEEQAVLSLLAFIYTGSGGVWLIPEYQDQVLQLAQRFSLDGLCEEVLSASPQKPEVIGSVVTSDMPTETRPSHAPNFFSEVGAGTSRTVVEEERDLLFSQRTQQKLHDAERINQERPGEKLNSPAIKEELTSAVVEVSTEC</sequence>
<dbReference type="InterPro" id="IPR000210">
    <property type="entry name" value="BTB/POZ_dom"/>
</dbReference>
<name>A0A433T0D7_ELYCH</name>
<dbReference type="STRING" id="188477.A0A433T0D7"/>
<feature type="region of interest" description="Disordered" evidence="1">
    <location>
        <begin position="16"/>
        <end position="174"/>
    </location>
</feature>
<dbReference type="InterPro" id="IPR011333">
    <property type="entry name" value="SKP1/BTB/POZ_sf"/>
</dbReference>
<keyword evidence="4" id="KW-1185">Reference proteome</keyword>
<feature type="compositionally biased region" description="Basic and acidic residues" evidence="1">
    <location>
        <begin position="35"/>
        <end position="173"/>
    </location>
</feature>
<feature type="compositionally biased region" description="Acidic residues" evidence="1">
    <location>
        <begin position="23"/>
        <end position="34"/>
    </location>
</feature>
<comment type="caution">
    <text evidence="3">The sequence shown here is derived from an EMBL/GenBank/DDBJ whole genome shotgun (WGS) entry which is preliminary data.</text>
</comment>